<comment type="caution">
    <text evidence="4">The sequence shown here is derived from an EMBL/GenBank/DDBJ whole genome shotgun (WGS) entry which is preliminary data.</text>
</comment>
<gene>
    <name evidence="4" type="ORF">ODALV1_LOCUS4552</name>
</gene>
<dbReference type="Pfam" id="PF03561">
    <property type="entry name" value="Allantoicase"/>
    <property type="match status" value="2"/>
</dbReference>
<evidence type="ECO:0000313" key="5">
    <source>
        <dbReference type="Proteomes" id="UP001642540"/>
    </source>
</evidence>
<dbReference type="PANTHER" id="PTHR12045">
    <property type="entry name" value="ALLANTOICASE"/>
    <property type="match status" value="1"/>
</dbReference>
<sequence>MALRPVTTIPKSCPSLEFTRMNNLSRGSTILFSTDDFFAEAENLLKDTEAEWKEGVYVPEGKWMDGWETRRKRISGHDFCIIKLECPSVIYGFECDTSFFTGNFTPCVSIQAARLSPSEENLIPPRKGVRGQAASAEDMKKVERINSQKWTTLVAKTRLGAGYSDTCHNYMGVENREIWTHVRLNYFPDGGVARLRIFGRVEKSIQEILSKRPDQTGFIDLLAMKNGGYCIGLSDAHYGHPRNLILEGKTRNLSDGWETARKLQRPETLAEDDNGNLDLYGFEWAAFRLGVPGSVYRVDVDTATFKGNYPYACKVEGCFVNQNDDEEIQGNIAGIGAGFDQCENSPWRSLLNMTMLEPDKNHTFDGSSLQKIGPISHIRVTIFPDGGLAKLRIWGVPSLLWES</sequence>
<evidence type="ECO:0000313" key="4">
    <source>
        <dbReference type="EMBL" id="CAL8080120.1"/>
    </source>
</evidence>
<reference evidence="4 5" key="1">
    <citation type="submission" date="2024-08" db="EMBL/GenBank/DDBJ databases">
        <authorList>
            <person name="Cucini C."/>
            <person name="Frati F."/>
        </authorList>
    </citation>
    <scope>NUCLEOTIDE SEQUENCE [LARGE SCALE GENOMIC DNA]</scope>
</reference>
<feature type="domain" description="Allantoicase" evidence="3">
    <location>
        <begin position="27"/>
        <end position="201"/>
    </location>
</feature>
<evidence type="ECO:0000259" key="3">
    <source>
        <dbReference type="Pfam" id="PF03561"/>
    </source>
</evidence>
<dbReference type="HAMAP" id="MF_00813">
    <property type="entry name" value="Allantoicase"/>
    <property type="match status" value="1"/>
</dbReference>
<dbReference type="PIRSF" id="PIRSF016516">
    <property type="entry name" value="Allantoicase"/>
    <property type="match status" value="1"/>
</dbReference>
<organism evidence="4 5">
    <name type="scientific">Orchesella dallaii</name>
    <dbReference type="NCBI Taxonomy" id="48710"/>
    <lineage>
        <taxon>Eukaryota</taxon>
        <taxon>Metazoa</taxon>
        <taxon>Ecdysozoa</taxon>
        <taxon>Arthropoda</taxon>
        <taxon>Hexapoda</taxon>
        <taxon>Collembola</taxon>
        <taxon>Entomobryomorpha</taxon>
        <taxon>Entomobryoidea</taxon>
        <taxon>Orchesellidae</taxon>
        <taxon>Orchesellinae</taxon>
        <taxon>Orchesella</taxon>
    </lineage>
</organism>
<dbReference type="EMBL" id="CAXLJM020000014">
    <property type="protein sequence ID" value="CAL8080120.1"/>
    <property type="molecule type" value="Genomic_DNA"/>
</dbReference>
<dbReference type="InterPro" id="IPR008979">
    <property type="entry name" value="Galactose-bd-like_sf"/>
</dbReference>
<dbReference type="NCBIfam" id="TIGR02961">
    <property type="entry name" value="allantoicase"/>
    <property type="match status" value="1"/>
</dbReference>
<dbReference type="PANTHER" id="PTHR12045:SF3">
    <property type="entry name" value="INACTIVE ALLANTOICASE-RELATED"/>
    <property type="match status" value="1"/>
</dbReference>
<keyword evidence="5" id="KW-1185">Reference proteome</keyword>
<evidence type="ECO:0000256" key="2">
    <source>
        <dbReference type="ARBA" id="ARBA00031078"/>
    </source>
</evidence>
<feature type="domain" description="Allantoicase" evidence="3">
    <location>
        <begin position="227"/>
        <end position="396"/>
    </location>
</feature>
<dbReference type="InterPro" id="IPR015908">
    <property type="entry name" value="Allantoicase_dom"/>
</dbReference>
<dbReference type="Gene3D" id="2.60.120.260">
    <property type="entry name" value="Galactose-binding domain-like"/>
    <property type="match status" value="2"/>
</dbReference>
<protein>
    <recommendedName>
        <fullName evidence="2">Allantoate amidinohydrolase</fullName>
    </recommendedName>
</protein>
<accession>A0ABP1PZV3</accession>
<proteinExistence type="inferred from homology"/>
<dbReference type="SUPFAM" id="SSF49785">
    <property type="entry name" value="Galactose-binding domain-like"/>
    <property type="match status" value="2"/>
</dbReference>
<comment type="similarity">
    <text evidence="1">Belongs to the allantoicase family.</text>
</comment>
<name>A0ABP1PZV3_9HEXA</name>
<dbReference type="InterPro" id="IPR005164">
    <property type="entry name" value="Allantoicase"/>
</dbReference>
<evidence type="ECO:0000256" key="1">
    <source>
        <dbReference type="ARBA" id="ARBA00009242"/>
    </source>
</evidence>
<dbReference type="Proteomes" id="UP001642540">
    <property type="component" value="Unassembled WGS sequence"/>
</dbReference>